<gene>
    <name evidence="6" type="ORF">NUH88_19265</name>
</gene>
<keyword evidence="3" id="KW-0804">Transcription</keyword>
<feature type="DNA-binding region" description="H-T-H motif" evidence="4">
    <location>
        <begin position="44"/>
        <end position="63"/>
    </location>
</feature>
<reference evidence="6" key="1">
    <citation type="submission" date="2022-08" db="EMBL/GenBank/DDBJ databases">
        <title>Nisaea acidiphila sp. nov., isolated from a marine algal debris and emended description of the genus Nisaea Urios et al. 2008.</title>
        <authorList>
            <person name="Kwon K."/>
        </authorList>
    </citation>
    <scope>NUCLEOTIDE SEQUENCE</scope>
    <source>
        <strain evidence="6">MEBiC11861</strain>
    </source>
</reference>
<keyword evidence="2 4" id="KW-0238">DNA-binding</keyword>
<evidence type="ECO:0000259" key="5">
    <source>
        <dbReference type="PROSITE" id="PS50977"/>
    </source>
</evidence>
<dbReference type="EMBL" id="CP102480">
    <property type="protein sequence ID" value="UUX49526.1"/>
    <property type="molecule type" value="Genomic_DNA"/>
</dbReference>
<dbReference type="InterPro" id="IPR050109">
    <property type="entry name" value="HTH-type_TetR-like_transc_reg"/>
</dbReference>
<protein>
    <submittedName>
        <fullName evidence="6">TetR/AcrR family transcriptional regulator</fullName>
    </submittedName>
</protein>
<dbReference type="InterPro" id="IPR009057">
    <property type="entry name" value="Homeodomain-like_sf"/>
</dbReference>
<evidence type="ECO:0000256" key="4">
    <source>
        <dbReference type="PROSITE-ProRule" id="PRU00335"/>
    </source>
</evidence>
<dbReference type="PANTHER" id="PTHR30055">
    <property type="entry name" value="HTH-TYPE TRANSCRIPTIONAL REGULATOR RUTR"/>
    <property type="match status" value="1"/>
</dbReference>
<dbReference type="GO" id="GO:0000976">
    <property type="term" value="F:transcription cis-regulatory region binding"/>
    <property type="evidence" value="ECO:0007669"/>
    <property type="project" value="TreeGrafter"/>
</dbReference>
<evidence type="ECO:0000256" key="1">
    <source>
        <dbReference type="ARBA" id="ARBA00023015"/>
    </source>
</evidence>
<evidence type="ECO:0000256" key="3">
    <source>
        <dbReference type="ARBA" id="ARBA00023163"/>
    </source>
</evidence>
<proteinExistence type="predicted"/>
<sequence>MPVVTDKAVSQRKVAKQRRSKAKLELIMDTTLKLLSEGPADRITTNEIARRAGISVGSLYQYFPKKEAIYYELFRRWLARTLEVLDSVDADFNGSEDLRDCVDAIFERLSGEGDLNAPGHWQLRRAMGGSKELAALEAQHLDQILQRLIRLQEKFGRTIPADLAHPLAYLQNQVSIACLNVAANASDGAERDRILGWCRKTLYLVYDFDSLSAA</sequence>
<dbReference type="KEGG" id="naci:NUH88_19265"/>
<feature type="domain" description="HTH tetR-type" evidence="5">
    <location>
        <begin position="21"/>
        <end position="81"/>
    </location>
</feature>
<keyword evidence="7" id="KW-1185">Reference proteome</keyword>
<dbReference type="GO" id="GO:0003700">
    <property type="term" value="F:DNA-binding transcription factor activity"/>
    <property type="evidence" value="ECO:0007669"/>
    <property type="project" value="TreeGrafter"/>
</dbReference>
<organism evidence="6 7">
    <name type="scientific">Nisaea acidiphila</name>
    <dbReference type="NCBI Taxonomy" id="1862145"/>
    <lineage>
        <taxon>Bacteria</taxon>
        <taxon>Pseudomonadati</taxon>
        <taxon>Pseudomonadota</taxon>
        <taxon>Alphaproteobacteria</taxon>
        <taxon>Rhodospirillales</taxon>
        <taxon>Thalassobaculaceae</taxon>
        <taxon>Nisaea</taxon>
    </lineage>
</organism>
<dbReference type="SUPFAM" id="SSF46689">
    <property type="entry name" value="Homeodomain-like"/>
    <property type="match status" value="1"/>
</dbReference>
<name>A0A9J7AQS6_9PROT</name>
<accession>A0A9J7AQS6</accession>
<dbReference type="Gene3D" id="1.10.357.10">
    <property type="entry name" value="Tetracycline Repressor, domain 2"/>
    <property type="match status" value="1"/>
</dbReference>
<dbReference type="AlphaFoldDB" id="A0A9J7AQS6"/>
<dbReference type="RefSeq" id="WP_257768248.1">
    <property type="nucleotide sequence ID" value="NZ_CP102480.1"/>
</dbReference>
<evidence type="ECO:0000256" key="2">
    <source>
        <dbReference type="ARBA" id="ARBA00023125"/>
    </source>
</evidence>
<dbReference type="Pfam" id="PF00440">
    <property type="entry name" value="TetR_N"/>
    <property type="match status" value="1"/>
</dbReference>
<evidence type="ECO:0000313" key="6">
    <source>
        <dbReference type="EMBL" id="UUX49526.1"/>
    </source>
</evidence>
<keyword evidence="1" id="KW-0805">Transcription regulation</keyword>
<dbReference type="PRINTS" id="PR00455">
    <property type="entry name" value="HTHTETR"/>
</dbReference>
<dbReference type="PANTHER" id="PTHR30055:SF234">
    <property type="entry name" value="HTH-TYPE TRANSCRIPTIONAL REGULATOR BETI"/>
    <property type="match status" value="1"/>
</dbReference>
<dbReference type="Proteomes" id="UP001060336">
    <property type="component" value="Chromosome"/>
</dbReference>
<evidence type="ECO:0000313" key="7">
    <source>
        <dbReference type="Proteomes" id="UP001060336"/>
    </source>
</evidence>
<dbReference type="InterPro" id="IPR001647">
    <property type="entry name" value="HTH_TetR"/>
</dbReference>
<dbReference type="PROSITE" id="PS50977">
    <property type="entry name" value="HTH_TETR_2"/>
    <property type="match status" value="1"/>
</dbReference>